<gene>
    <name evidence="2" type="ORF">BT67DRAFT_149715</name>
</gene>
<sequence length="154" mass="16213">MYPSDSRVSSVWLCCADSRQTGERGRQFEAVFGDQSGLGWERLVGGGGKSEAGARVLNGERKKSLTLCGVSRTALPSSGKRGIGPEPGGDRSGWGGGFGDCFTSRAKKDDDEGEFFGSNSRNAAVLLLMGNGSLCNCGWMGADWVLAPLSMFCT</sequence>
<evidence type="ECO:0000256" key="1">
    <source>
        <dbReference type="SAM" id="MobiDB-lite"/>
    </source>
</evidence>
<keyword evidence="3" id="KW-1185">Reference proteome</keyword>
<reference evidence="2" key="2">
    <citation type="submission" date="2023-05" db="EMBL/GenBank/DDBJ databases">
        <authorList>
            <consortium name="Lawrence Berkeley National Laboratory"/>
            <person name="Steindorff A."/>
            <person name="Hensen N."/>
            <person name="Bonometti L."/>
            <person name="Westerberg I."/>
            <person name="Brannstrom I.O."/>
            <person name="Guillou S."/>
            <person name="Cros-Aarteil S."/>
            <person name="Calhoun S."/>
            <person name="Haridas S."/>
            <person name="Kuo A."/>
            <person name="Mondo S."/>
            <person name="Pangilinan J."/>
            <person name="Riley R."/>
            <person name="Labutti K."/>
            <person name="Andreopoulos B."/>
            <person name="Lipzen A."/>
            <person name="Chen C."/>
            <person name="Yanf M."/>
            <person name="Daum C."/>
            <person name="Ng V."/>
            <person name="Clum A."/>
            <person name="Ohm R."/>
            <person name="Martin F."/>
            <person name="Silar P."/>
            <person name="Natvig D."/>
            <person name="Lalanne C."/>
            <person name="Gautier V."/>
            <person name="Ament-Velasquez S.L."/>
            <person name="Kruys A."/>
            <person name="Hutchinson M.I."/>
            <person name="Powell A.J."/>
            <person name="Barry K."/>
            <person name="Miller A.N."/>
            <person name="Grigoriev I.V."/>
            <person name="Debuchy R."/>
            <person name="Gladieux P."/>
            <person name="Thoren M.H."/>
            <person name="Johannesson H."/>
        </authorList>
    </citation>
    <scope>NUCLEOTIDE SEQUENCE</scope>
    <source>
        <strain evidence="2">CBS 123565</strain>
    </source>
</reference>
<dbReference type="Proteomes" id="UP001304895">
    <property type="component" value="Unassembled WGS sequence"/>
</dbReference>
<reference evidence="2" key="1">
    <citation type="journal article" date="2023" name="Mol. Phylogenet. Evol.">
        <title>Genome-scale phylogeny and comparative genomics of the fungal order Sordariales.</title>
        <authorList>
            <person name="Hensen N."/>
            <person name="Bonometti L."/>
            <person name="Westerberg I."/>
            <person name="Brannstrom I.O."/>
            <person name="Guillou S."/>
            <person name="Cros-Aarteil S."/>
            <person name="Calhoun S."/>
            <person name="Haridas S."/>
            <person name="Kuo A."/>
            <person name="Mondo S."/>
            <person name="Pangilinan J."/>
            <person name="Riley R."/>
            <person name="LaButti K."/>
            <person name="Andreopoulos B."/>
            <person name="Lipzen A."/>
            <person name="Chen C."/>
            <person name="Yan M."/>
            <person name="Daum C."/>
            <person name="Ng V."/>
            <person name="Clum A."/>
            <person name="Steindorff A."/>
            <person name="Ohm R.A."/>
            <person name="Martin F."/>
            <person name="Silar P."/>
            <person name="Natvig D.O."/>
            <person name="Lalanne C."/>
            <person name="Gautier V."/>
            <person name="Ament-Velasquez S.L."/>
            <person name="Kruys A."/>
            <person name="Hutchinson M.I."/>
            <person name="Powell A.J."/>
            <person name="Barry K."/>
            <person name="Miller A.N."/>
            <person name="Grigoriev I.V."/>
            <person name="Debuchy R."/>
            <person name="Gladieux P."/>
            <person name="Hiltunen Thoren M."/>
            <person name="Johannesson H."/>
        </authorList>
    </citation>
    <scope>NUCLEOTIDE SEQUENCE</scope>
    <source>
        <strain evidence="2">CBS 123565</strain>
    </source>
</reference>
<evidence type="ECO:0000313" key="3">
    <source>
        <dbReference type="Proteomes" id="UP001304895"/>
    </source>
</evidence>
<name>A0AAN6UEZ0_9PEZI</name>
<dbReference type="EMBL" id="MU853422">
    <property type="protein sequence ID" value="KAK4131747.1"/>
    <property type="molecule type" value="Genomic_DNA"/>
</dbReference>
<feature type="region of interest" description="Disordered" evidence="1">
    <location>
        <begin position="76"/>
        <end position="97"/>
    </location>
</feature>
<evidence type="ECO:0000313" key="2">
    <source>
        <dbReference type="EMBL" id="KAK4131747.1"/>
    </source>
</evidence>
<organism evidence="2 3">
    <name type="scientific">Trichocladium antarcticum</name>
    <dbReference type="NCBI Taxonomy" id="1450529"/>
    <lineage>
        <taxon>Eukaryota</taxon>
        <taxon>Fungi</taxon>
        <taxon>Dikarya</taxon>
        <taxon>Ascomycota</taxon>
        <taxon>Pezizomycotina</taxon>
        <taxon>Sordariomycetes</taxon>
        <taxon>Sordariomycetidae</taxon>
        <taxon>Sordariales</taxon>
        <taxon>Chaetomiaceae</taxon>
        <taxon>Trichocladium</taxon>
    </lineage>
</organism>
<protein>
    <submittedName>
        <fullName evidence="2">Uncharacterized protein</fullName>
    </submittedName>
</protein>
<feature type="compositionally biased region" description="Gly residues" evidence="1">
    <location>
        <begin position="81"/>
        <end position="97"/>
    </location>
</feature>
<dbReference type="AlphaFoldDB" id="A0AAN6UEZ0"/>
<proteinExistence type="predicted"/>
<accession>A0AAN6UEZ0</accession>
<comment type="caution">
    <text evidence="2">The sequence shown here is derived from an EMBL/GenBank/DDBJ whole genome shotgun (WGS) entry which is preliminary data.</text>
</comment>